<feature type="transmembrane region" description="Helical" evidence="4">
    <location>
        <begin position="116"/>
        <end position="135"/>
    </location>
</feature>
<dbReference type="EMBL" id="CP133548">
    <property type="protein sequence ID" value="WMS86296.1"/>
    <property type="molecule type" value="Genomic_DNA"/>
</dbReference>
<feature type="transmembrane region" description="Helical" evidence="4">
    <location>
        <begin position="81"/>
        <end position="104"/>
    </location>
</feature>
<feature type="transmembrane region" description="Helical" evidence="4">
    <location>
        <begin position="141"/>
        <end position="160"/>
    </location>
</feature>
<dbReference type="AlphaFoldDB" id="A0AA51RRK3"/>
<dbReference type="GO" id="GO:0016020">
    <property type="term" value="C:membrane"/>
    <property type="evidence" value="ECO:0007669"/>
    <property type="project" value="InterPro"/>
</dbReference>
<dbReference type="PANTHER" id="PTHR24421:SF63">
    <property type="entry name" value="SENSOR HISTIDINE KINASE DESK"/>
    <property type="match status" value="1"/>
</dbReference>
<feature type="transmembrane region" description="Helical" evidence="4">
    <location>
        <begin position="50"/>
        <end position="69"/>
    </location>
</feature>
<keyword evidence="4" id="KW-0812">Transmembrane</keyword>
<evidence type="ECO:0000256" key="2">
    <source>
        <dbReference type="ARBA" id="ARBA00022777"/>
    </source>
</evidence>
<evidence type="ECO:0000313" key="6">
    <source>
        <dbReference type="EMBL" id="WMS86296.1"/>
    </source>
</evidence>
<sequence>MFNSVVTRLKKIHYWLLPREKDLGMQPYVWLCYLGIYFFNWFFRTPSQEEVVHTLLGISIFLVLYFSIYRRRGLVRIIHIFGIYLIGVWLSFFNVGASVFFVFAASFCSHLKTPQYGFLGIALIAIAIAVQAWWFELPSYFYLPGIFFSILIGVSNIYFVQMTIKNAQLKASQSDIKRLATTAERERIARDLHDLIGHTFSLMTKKAELAGRFIDQSPELAKAEISDIEQLSRDALMQVREAVTGYRQRNVKTEIIHARRLCDACDIELTTEVNTELLSSKIDEVFAYCIREAVTNTTRHSDATAISIVLISDSKKVRLKICDNGQSVKAQVSLGNGLKGLQERLESINGELTIEPITTNAKQGLCVIAEVNVDHE</sequence>
<evidence type="ECO:0000256" key="3">
    <source>
        <dbReference type="ARBA" id="ARBA00023012"/>
    </source>
</evidence>
<feature type="transmembrane region" description="Helical" evidence="4">
    <location>
        <begin position="25"/>
        <end position="43"/>
    </location>
</feature>
<feature type="domain" description="Signal transduction histidine kinase subgroup 3 dimerisation and phosphoacceptor" evidence="5">
    <location>
        <begin position="184"/>
        <end position="249"/>
    </location>
</feature>
<reference evidence="6 7" key="1">
    <citation type="submission" date="2023-08" db="EMBL/GenBank/DDBJ databases">
        <title>Pleionea litopenaei sp. nov., isolated from stomach of juvenile Litopenaeus vannamei.</title>
        <authorList>
            <person name="Rho A.M."/>
            <person name="Hwang C.Y."/>
        </authorList>
    </citation>
    <scope>NUCLEOTIDE SEQUENCE [LARGE SCALE GENOMIC DNA]</scope>
    <source>
        <strain evidence="6 7">HL-JVS1</strain>
    </source>
</reference>
<dbReference type="GO" id="GO:0000155">
    <property type="term" value="F:phosphorelay sensor kinase activity"/>
    <property type="evidence" value="ECO:0007669"/>
    <property type="project" value="InterPro"/>
</dbReference>
<name>A0AA51RRK3_9GAMM</name>
<protein>
    <submittedName>
        <fullName evidence="6">Sensor histidine kinase</fullName>
    </submittedName>
</protein>
<gene>
    <name evidence="6" type="ORF">Q9312_13815</name>
</gene>
<dbReference type="RefSeq" id="WP_309201448.1">
    <property type="nucleotide sequence ID" value="NZ_CP133548.1"/>
</dbReference>
<evidence type="ECO:0000256" key="1">
    <source>
        <dbReference type="ARBA" id="ARBA00022679"/>
    </source>
</evidence>
<dbReference type="InterPro" id="IPR011712">
    <property type="entry name" value="Sig_transdc_His_kin_sub3_dim/P"/>
</dbReference>
<dbReference type="SUPFAM" id="SSF55874">
    <property type="entry name" value="ATPase domain of HSP90 chaperone/DNA topoisomerase II/histidine kinase"/>
    <property type="match status" value="1"/>
</dbReference>
<evidence type="ECO:0000259" key="5">
    <source>
        <dbReference type="Pfam" id="PF07730"/>
    </source>
</evidence>
<evidence type="ECO:0000256" key="4">
    <source>
        <dbReference type="SAM" id="Phobius"/>
    </source>
</evidence>
<proteinExistence type="predicted"/>
<keyword evidence="4" id="KW-1133">Transmembrane helix</keyword>
<keyword evidence="1" id="KW-0808">Transferase</keyword>
<dbReference type="Pfam" id="PF07730">
    <property type="entry name" value="HisKA_3"/>
    <property type="match status" value="1"/>
</dbReference>
<evidence type="ECO:0000313" key="7">
    <source>
        <dbReference type="Proteomes" id="UP001239782"/>
    </source>
</evidence>
<dbReference type="GO" id="GO:0046983">
    <property type="term" value="F:protein dimerization activity"/>
    <property type="evidence" value="ECO:0007669"/>
    <property type="project" value="InterPro"/>
</dbReference>
<accession>A0AA51RRK3</accession>
<keyword evidence="2 6" id="KW-0418">Kinase</keyword>
<keyword evidence="3" id="KW-0902">Two-component regulatory system</keyword>
<organism evidence="6 7">
    <name type="scientific">Pleionea litopenaei</name>
    <dbReference type="NCBI Taxonomy" id="3070815"/>
    <lineage>
        <taxon>Bacteria</taxon>
        <taxon>Pseudomonadati</taxon>
        <taxon>Pseudomonadota</taxon>
        <taxon>Gammaproteobacteria</taxon>
        <taxon>Oceanospirillales</taxon>
        <taxon>Pleioneaceae</taxon>
        <taxon>Pleionea</taxon>
    </lineage>
</organism>
<keyword evidence="4" id="KW-0472">Membrane</keyword>
<dbReference type="CDD" id="cd16917">
    <property type="entry name" value="HATPase_UhpB-NarQ-NarX-like"/>
    <property type="match status" value="1"/>
</dbReference>
<dbReference type="KEGG" id="plei:Q9312_13815"/>
<dbReference type="InterPro" id="IPR050482">
    <property type="entry name" value="Sensor_HK_TwoCompSys"/>
</dbReference>
<dbReference type="PANTHER" id="PTHR24421">
    <property type="entry name" value="NITRATE/NITRITE SENSOR PROTEIN NARX-RELATED"/>
    <property type="match status" value="1"/>
</dbReference>
<dbReference type="Gene3D" id="1.20.5.1930">
    <property type="match status" value="1"/>
</dbReference>
<dbReference type="Proteomes" id="UP001239782">
    <property type="component" value="Chromosome"/>
</dbReference>
<keyword evidence="7" id="KW-1185">Reference proteome</keyword>
<dbReference type="InterPro" id="IPR036890">
    <property type="entry name" value="HATPase_C_sf"/>
</dbReference>
<dbReference type="Gene3D" id="3.30.565.10">
    <property type="entry name" value="Histidine kinase-like ATPase, C-terminal domain"/>
    <property type="match status" value="1"/>
</dbReference>